<organism evidence="13 14">
    <name type="scientific">Paucilactobacillus nenjiangensis</name>
    <dbReference type="NCBI Taxonomy" id="1296540"/>
    <lineage>
        <taxon>Bacteria</taxon>
        <taxon>Bacillati</taxon>
        <taxon>Bacillota</taxon>
        <taxon>Bacilli</taxon>
        <taxon>Lactobacillales</taxon>
        <taxon>Lactobacillaceae</taxon>
        <taxon>Paucilactobacillus</taxon>
    </lineage>
</organism>
<dbReference type="PANTHER" id="PTHR30591:SF1">
    <property type="entry name" value="RECBCD ENZYME SUBUNIT RECC"/>
    <property type="match status" value="1"/>
</dbReference>
<evidence type="ECO:0000256" key="1">
    <source>
        <dbReference type="ARBA" id="ARBA00022722"/>
    </source>
</evidence>
<evidence type="ECO:0000313" key="14">
    <source>
        <dbReference type="Proteomes" id="UP000325295"/>
    </source>
</evidence>
<evidence type="ECO:0000256" key="8">
    <source>
        <dbReference type="ARBA" id="ARBA00023125"/>
    </source>
</evidence>
<keyword evidence="6 10" id="KW-0269">Exonuclease</keyword>
<dbReference type="Gene3D" id="3.90.320.10">
    <property type="match status" value="1"/>
</dbReference>
<dbReference type="OrthoDB" id="9758506at2"/>
<dbReference type="GO" id="GO:0000724">
    <property type="term" value="P:double-strand break repair via homologous recombination"/>
    <property type="evidence" value="ECO:0007669"/>
    <property type="project" value="UniProtKB-UniRule"/>
</dbReference>
<dbReference type="HAMAP" id="MF_01453">
    <property type="entry name" value="AddB_type2"/>
    <property type="match status" value="1"/>
</dbReference>
<accession>A0A5P1X712</accession>
<dbReference type="Gene3D" id="3.40.50.300">
    <property type="entry name" value="P-loop containing nucleotide triphosphate hydrolases"/>
    <property type="match status" value="4"/>
</dbReference>
<dbReference type="EMBL" id="CP043939">
    <property type="protein sequence ID" value="QER68261.1"/>
    <property type="molecule type" value="Genomic_DNA"/>
</dbReference>
<evidence type="ECO:0000256" key="10">
    <source>
        <dbReference type="HAMAP-Rule" id="MF_01453"/>
    </source>
</evidence>
<comment type="function">
    <text evidence="10">The heterodimer acts as both an ATP-dependent DNA helicase and an ATP-dependent, dual-direction single-stranded exonuclease. Recognizes the chi site generating a DNA molecule suitable for the initiation of homologous recombination. This subunit has 5' -&gt; 3' nuclease activity but not helicase activity.</text>
</comment>
<dbReference type="InterPro" id="IPR038726">
    <property type="entry name" value="PDDEXK_AddAB-type"/>
</dbReference>
<keyword evidence="14" id="KW-1185">Reference proteome</keyword>
<dbReference type="InterPro" id="IPR014141">
    <property type="entry name" value="DNA_helicase_suRexB"/>
</dbReference>
<reference evidence="13 14" key="1">
    <citation type="submission" date="2019-09" db="EMBL/GenBank/DDBJ databases">
        <title>Complete Genome Sequence of Lactobacillus nenjiangensis SH-Y15, isolated from sauerkraut.</title>
        <authorList>
            <person name="Yang H."/>
        </authorList>
    </citation>
    <scope>NUCLEOTIDE SEQUENCE [LARGE SCALE GENOMIC DNA]</scope>
    <source>
        <strain evidence="13 14">SH-Y15</strain>
    </source>
</reference>
<dbReference type="Pfam" id="PF12705">
    <property type="entry name" value="PDDEXK_1"/>
    <property type="match status" value="1"/>
</dbReference>
<dbReference type="KEGG" id="lnn:F0161_10695"/>
<evidence type="ECO:0000256" key="9">
    <source>
        <dbReference type="ARBA" id="ARBA00023204"/>
    </source>
</evidence>
<comment type="caution">
    <text evidence="10">Lacks conserved residue(s) required for the propagation of feature annotation.</text>
</comment>
<comment type="cofactor">
    <cofactor evidence="10">
        <name>Mg(2+)</name>
        <dbReference type="ChEBI" id="CHEBI:18420"/>
    </cofactor>
</comment>
<keyword evidence="9 10" id="KW-0234">DNA repair</keyword>
<keyword evidence="7 10" id="KW-0067">ATP-binding</keyword>
<evidence type="ECO:0000256" key="2">
    <source>
        <dbReference type="ARBA" id="ARBA00022741"/>
    </source>
</evidence>
<dbReference type="GO" id="GO:0003690">
    <property type="term" value="F:double-stranded DNA binding"/>
    <property type="evidence" value="ECO:0007669"/>
    <property type="project" value="UniProtKB-UniRule"/>
</dbReference>
<dbReference type="EC" id="3.1.-.-" evidence="10"/>
<dbReference type="GO" id="GO:0005524">
    <property type="term" value="F:ATP binding"/>
    <property type="evidence" value="ECO:0007669"/>
    <property type="project" value="UniProtKB-UniRule"/>
</dbReference>
<protein>
    <recommendedName>
        <fullName evidence="10">ATP-dependent helicase/deoxyribonuclease subunit B</fullName>
        <ecNumber evidence="10">3.1.-.-</ecNumber>
    </recommendedName>
    <alternativeName>
        <fullName evidence="10">ATP-dependent helicase/nuclease subunit RexB</fullName>
    </alternativeName>
</protein>
<keyword evidence="1 10" id="KW-0540">Nuclease</keyword>
<keyword evidence="3 10" id="KW-0227">DNA damage</keyword>
<dbReference type="PANTHER" id="PTHR30591">
    <property type="entry name" value="RECBCD ENZYME SUBUNIT RECC"/>
    <property type="match status" value="1"/>
</dbReference>
<dbReference type="InterPro" id="IPR011604">
    <property type="entry name" value="PDDEXK-like_dom_sf"/>
</dbReference>
<evidence type="ECO:0000256" key="5">
    <source>
        <dbReference type="ARBA" id="ARBA00022806"/>
    </source>
</evidence>
<comment type="similarity">
    <text evidence="10">Belongs to the helicase family. AddB/RexB type 2 subfamily.</text>
</comment>
<comment type="miscellaneous">
    <text evidence="10">Despite having helicase-like domains, this subunit does not have helicase activity.</text>
</comment>
<sequence length="1190" mass="135184">MCCKGELLMSLGFVLGTAAMDHQQAMVERLAEDMEKFPNDQFYYLVPNHIKFESELDVLSRLGKLQGDEADMYAQSKLQVLSFSRLAWFFLRNTAGYQVPRISTNGLNMLVFQIMKKHQGELKLYAGEADQAGFVGEVTRQLEELKQANISADDLAQLANQVTQTNQTLNAKLHDLVIIYREYELAMVGQYLGNSEMYQQLADFLESNDFSHAHFYLDRFSQFTASELNIATALIKQAKTVVMALELDKPAIQDVPDVNDMFVESGKLYHRLYNVAETFHVHHEFDTYAKVSRVTSDLKQVEDLLIADAKMAQILPTKLADQSAVTVFTADSRLTELRQVARQIRQLVATGKYRYRDFLILTKHMDVYSSALLPTFKQFDIPVFDDHEKLMNDHPLVALLNALFNVKSHYYRHADVMQLLKTELLIPQVDGKSMSATDFRDALAITENWLLKTGFHGETWVRKDDWQYFQFRDNDMGVQSDKVETATRQINLIRHYIKEILPPFFKKLDAAVTGTQAATVLYQFLIEVGVDEQLKAWYQEQNEAGNLEVADQAQQVWQTFCGTLDEFVAILGDQPFDVDDFNNLMQAGFDSATYSQIPSTLDQVVISEIGIVQSQKKRVVFVVGANDQVMPEASSTQLLLSDQDKETFEGLLDDTQFLPAGNIDQLVNESFVNYLALVNGNERLIISFATMDDDGHEYKMSPYTISLMNHFGLQAAKYQTSPQITDHKATQYVGTPSSTLSVLVRVQRLALDLKTVKNDAWRFIDNYLKHNSAFQNHYHRSMGGLIYHNQPVALKPDIVNGLYGDTIRTSVSKLEEFYQNEYAYFLKFGLKLQERDEFELTAANSGELFHSVLDGFIKELVKKGQTIRTVSMDEINEMIPRITQEIIQQPQFMILNSSHRMNYIGLQLQATVLQIAQTLKQQSLKSRMDPLRSEVMFGDINGQTGIPGLNFDLDNGKQVRVRGKIDRIDTMIADKQNFAGIVDYKSGDKDVKFSEVYAGLAMQMMTYLNVLQKDTSQLGIDGSVLSSALYLHIQNPTFKLADMKTNLETARLKANMYKGILIKDPSLLDSIDLSLNGDEAGKSLVFPLSFNKSEDKNGSRLGSNSSLITREQLQLLLDRNEERIVNAANKIFAGSVELNPARYSQKKTALQYSPYKDIFQFDAMLPDNNYHDIELPANKDFFKLLKEDGK</sequence>
<dbReference type="GO" id="GO:0016817">
    <property type="term" value="F:hydrolase activity, acting on acid anhydrides"/>
    <property type="evidence" value="ECO:0007669"/>
    <property type="project" value="InterPro"/>
</dbReference>
<comment type="subunit">
    <text evidence="10">Heterodimer of AddA and RexB.</text>
</comment>
<evidence type="ECO:0000256" key="3">
    <source>
        <dbReference type="ARBA" id="ARBA00022763"/>
    </source>
</evidence>
<dbReference type="SUPFAM" id="SSF52540">
    <property type="entry name" value="P-loop containing nucleoside triphosphate hydrolases"/>
    <property type="match status" value="1"/>
</dbReference>
<name>A0A5P1X712_9LACO</name>
<keyword evidence="5 10" id="KW-0347">Helicase</keyword>
<proteinExistence type="inferred from homology"/>
<evidence type="ECO:0000256" key="6">
    <source>
        <dbReference type="ARBA" id="ARBA00022839"/>
    </source>
</evidence>
<feature type="domain" description="PD-(D/E)XK endonuclease-like" evidence="11">
    <location>
        <begin position="809"/>
        <end position="1141"/>
    </location>
</feature>
<evidence type="ECO:0000259" key="12">
    <source>
        <dbReference type="Pfam" id="PF21445"/>
    </source>
</evidence>
<evidence type="ECO:0000313" key="13">
    <source>
        <dbReference type="EMBL" id="QER68261.1"/>
    </source>
</evidence>
<keyword evidence="8 10" id="KW-0238">DNA-binding</keyword>
<dbReference type="Proteomes" id="UP000325295">
    <property type="component" value="Chromosome"/>
</dbReference>
<dbReference type="Pfam" id="PF21445">
    <property type="entry name" value="ADDB_N"/>
    <property type="match status" value="1"/>
</dbReference>
<keyword evidence="2 10" id="KW-0547">Nucleotide-binding</keyword>
<evidence type="ECO:0000256" key="4">
    <source>
        <dbReference type="ARBA" id="ARBA00022801"/>
    </source>
</evidence>
<evidence type="ECO:0000259" key="11">
    <source>
        <dbReference type="Pfam" id="PF12705"/>
    </source>
</evidence>
<evidence type="ECO:0000256" key="7">
    <source>
        <dbReference type="ARBA" id="ARBA00022840"/>
    </source>
</evidence>
<dbReference type="GO" id="GO:0008409">
    <property type="term" value="F:5'-3' exonuclease activity"/>
    <property type="evidence" value="ECO:0007669"/>
    <property type="project" value="UniProtKB-UniRule"/>
</dbReference>
<gene>
    <name evidence="10" type="primary">rexB</name>
    <name evidence="13" type="ORF">F0161_10695</name>
</gene>
<dbReference type="InterPro" id="IPR027417">
    <property type="entry name" value="P-loop_NTPase"/>
</dbReference>
<feature type="domain" description="ATP-dependent helicase/deoxyribonuclease subunit B N-terminal" evidence="12">
    <location>
        <begin position="13"/>
        <end position="295"/>
    </location>
</feature>
<dbReference type="AlphaFoldDB" id="A0A5P1X712"/>
<dbReference type="InterPro" id="IPR049035">
    <property type="entry name" value="ADDB_N"/>
</dbReference>
<keyword evidence="4 10" id="KW-0378">Hydrolase</keyword>
<dbReference type="GO" id="GO:0004386">
    <property type="term" value="F:helicase activity"/>
    <property type="evidence" value="ECO:0007669"/>
    <property type="project" value="UniProtKB-KW"/>
</dbReference>